<dbReference type="Pfam" id="PF00487">
    <property type="entry name" value="FA_desaturase"/>
    <property type="match status" value="1"/>
</dbReference>
<sequence length="301" mass="34831">MDEARRGAVEWPTLLLLIACYAVWLLGTTWGAAVWLPLGICVTGVAIALQSSLCHEALHGHPFRARVWNEAAVFPCLCLMIPYRRFRDTHLAHHRDEHLTDPYDDPESNYLDPSVWDRLPGWARAVLRANNTLAGRMILGPFIAQWAFLRADWQAIRAGDRGVREAWLWHVPQVAVVLAWVWVAAMPVWGYLLAVWLGIALLKIRTFLEHRAHARASGRTVIVEDRGPLALLFLNNNLHVVHHMHPEVSWYRLPGLYAARRAHYRRRNDGYVYQSYGQVFRDYLWRAKDPVAHPLWPWWRG</sequence>
<dbReference type="AlphaFoldDB" id="A0A0L6CU68"/>
<evidence type="ECO:0000313" key="3">
    <source>
        <dbReference type="EMBL" id="KNX41312.1"/>
    </source>
</evidence>
<dbReference type="Proteomes" id="UP000037046">
    <property type="component" value="Unassembled WGS sequence"/>
</dbReference>
<reference evidence="4" key="1">
    <citation type="submission" date="2015-07" db="EMBL/GenBank/DDBJ databases">
        <title>Draft Genome Sequence of Roseovarius tolerans EL-164, a producer of N-Acylated Alanine Methyl Esters (NAMEs).</title>
        <authorList>
            <person name="Voget S."/>
            <person name="Bruns H."/>
            <person name="Wagner-Doebler I."/>
            <person name="Schulz S."/>
            <person name="Daniel R."/>
        </authorList>
    </citation>
    <scope>NUCLEOTIDE SEQUENCE [LARGE SCALE GENOMIC DNA]</scope>
    <source>
        <strain evidence="4">EL-164</strain>
    </source>
</reference>
<dbReference type="OrthoDB" id="784276at2"/>
<accession>A0A0L6CU68</accession>
<evidence type="ECO:0000259" key="2">
    <source>
        <dbReference type="Pfam" id="PF00487"/>
    </source>
</evidence>
<organism evidence="3 4">
    <name type="scientific">Roseovarius tolerans</name>
    <dbReference type="NCBI Taxonomy" id="74031"/>
    <lineage>
        <taxon>Bacteria</taxon>
        <taxon>Pseudomonadati</taxon>
        <taxon>Pseudomonadota</taxon>
        <taxon>Alphaproteobacteria</taxon>
        <taxon>Rhodobacterales</taxon>
        <taxon>Roseobacteraceae</taxon>
        <taxon>Roseovarius</taxon>
    </lineage>
</organism>
<keyword evidence="4" id="KW-1185">Reference proteome</keyword>
<protein>
    <submittedName>
        <fullName evidence="3">Fatty acid desaturase</fullName>
    </submittedName>
</protein>
<evidence type="ECO:0000256" key="1">
    <source>
        <dbReference type="SAM" id="Phobius"/>
    </source>
</evidence>
<keyword evidence="1" id="KW-0812">Transmembrane</keyword>
<evidence type="ECO:0000313" key="4">
    <source>
        <dbReference type="Proteomes" id="UP000037046"/>
    </source>
</evidence>
<dbReference type="CDD" id="cd03509">
    <property type="entry name" value="DesA_FADS-like"/>
    <property type="match status" value="1"/>
</dbReference>
<feature type="transmembrane region" description="Helical" evidence="1">
    <location>
        <begin position="7"/>
        <end position="26"/>
    </location>
</feature>
<keyword evidence="1" id="KW-0472">Membrane</keyword>
<dbReference type="InterPro" id="IPR005804">
    <property type="entry name" value="FA_desaturase_dom"/>
</dbReference>
<gene>
    <name evidence="3" type="ORF">ROTO_20910</name>
</gene>
<name>A0A0L6CU68_9RHOB</name>
<feature type="domain" description="Fatty acid desaturase" evidence="2">
    <location>
        <begin position="34"/>
        <end position="272"/>
    </location>
</feature>
<proteinExistence type="predicted"/>
<comment type="caution">
    <text evidence="3">The sequence shown here is derived from an EMBL/GenBank/DDBJ whole genome shotgun (WGS) entry which is preliminary data.</text>
</comment>
<dbReference type="RefSeq" id="WP_050662980.1">
    <property type="nucleotide sequence ID" value="NZ_CP118494.1"/>
</dbReference>
<dbReference type="EMBL" id="LGVV01000026">
    <property type="protein sequence ID" value="KNX41312.1"/>
    <property type="molecule type" value="Genomic_DNA"/>
</dbReference>
<keyword evidence="1" id="KW-1133">Transmembrane helix</keyword>
<dbReference type="STRING" id="74031.SAMN04488077_104195"/>
<dbReference type="GO" id="GO:0006629">
    <property type="term" value="P:lipid metabolic process"/>
    <property type="evidence" value="ECO:0007669"/>
    <property type="project" value="InterPro"/>
</dbReference>
<dbReference type="PATRIC" id="fig|74031.6.peg.2131"/>
<feature type="transmembrane region" description="Helical" evidence="1">
    <location>
        <begin position="189"/>
        <end position="208"/>
    </location>
</feature>